<dbReference type="PANTHER" id="PTHR38013">
    <property type="entry name" value="GLYCOPROTEIN/POLYSACCHARIDE METABOLISM"/>
    <property type="match status" value="1"/>
</dbReference>
<name>A0A4U1BNX2_9GAMM</name>
<accession>A0A4U1BNX2</accession>
<protein>
    <submittedName>
        <fullName evidence="2">Chaperone for general secretion pathway YbaY</fullName>
    </submittedName>
</protein>
<gene>
    <name evidence="2" type="ORF">FCL42_09860</name>
</gene>
<evidence type="ECO:0000256" key="1">
    <source>
        <dbReference type="SAM" id="SignalP"/>
    </source>
</evidence>
<dbReference type="PANTHER" id="PTHR38013:SF1">
    <property type="entry name" value="GLYCOPROTEIN_POLYSACCHARIDE METABOLISM"/>
    <property type="match status" value="1"/>
</dbReference>
<evidence type="ECO:0000313" key="2">
    <source>
        <dbReference type="EMBL" id="TKB55480.1"/>
    </source>
</evidence>
<dbReference type="InterPro" id="IPR039366">
    <property type="entry name" value="Pilotin"/>
</dbReference>
<proteinExistence type="predicted"/>
<sequence>MYRAITMLLAVLMLSACVTVNDPEEDKINVGGMVGAQGVSNLPVGSVVTVAIIDVKQRGAILAQKRFSVAKLPTMFKFQLPAEAINKEADYVVVSLVKNNDRLLFQTYQRFPVINNGETMVQVTMERAR</sequence>
<dbReference type="InterPro" id="IPR053196">
    <property type="entry name" value="Lipoprotein_YbaY-like"/>
</dbReference>
<dbReference type="AlphaFoldDB" id="A0A4U1BNX2"/>
<keyword evidence="1" id="KW-0732">Signal</keyword>
<keyword evidence="3" id="KW-1185">Reference proteome</keyword>
<dbReference type="PROSITE" id="PS51257">
    <property type="entry name" value="PROKAR_LIPOPROTEIN"/>
    <property type="match status" value="1"/>
</dbReference>
<dbReference type="RefSeq" id="WP_136863237.1">
    <property type="nucleotide sequence ID" value="NZ_SWCJ01000005.1"/>
</dbReference>
<dbReference type="Proteomes" id="UP000305675">
    <property type="component" value="Unassembled WGS sequence"/>
</dbReference>
<feature type="signal peptide" evidence="1">
    <location>
        <begin position="1"/>
        <end position="20"/>
    </location>
</feature>
<comment type="caution">
    <text evidence="2">The sequence shown here is derived from an EMBL/GenBank/DDBJ whole genome shotgun (WGS) entry which is preliminary data.</text>
</comment>
<evidence type="ECO:0000313" key="3">
    <source>
        <dbReference type="Proteomes" id="UP000305675"/>
    </source>
</evidence>
<organism evidence="2 3">
    <name type="scientific">Ferrimonas aestuarii</name>
    <dbReference type="NCBI Taxonomy" id="2569539"/>
    <lineage>
        <taxon>Bacteria</taxon>
        <taxon>Pseudomonadati</taxon>
        <taxon>Pseudomonadota</taxon>
        <taxon>Gammaproteobacteria</taxon>
        <taxon>Alteromonadales</taxon>
        <taxon>Ferrimonadaceae</taxon>
        <taxon>Ferrimonas</taxon>
    </lineage>
</organism>
<dbReference type="EMBL" id="SWCJ01000005">
    <property type="protein sequence ID" value="TKB55480.1"/>
    <property type="molecule type" value="Genomic_DNA"/>
</dbReference>
<dbReference type="Pfam" id="PF09619">
    <property type="entry name" value="YscW"/>
    <property type="match status" value="1"/>
</dbReference>
<reference evidence="2 3" key="1">
    <citation type="submission" date="2019-04" db="EMBL/GenBank/DDBJ databases">
        <authorList>
            <person name="Hwang J.C."/>
        </authorList>
    </citation>
    <scope>NUCLEOTIDE SEQUENCE [LARGE SCALE GENOMIC DNA]</scope>
    <source>
        <strain evidence="2 3">IMCC35002</strain>
    </source>
</reference>
<dbReference type="OrthoDB" id="6400257at2"/>
<feature type="chain" id="PRO_5020494261" evidence="1">
    <location>
        <begin position="21"/>
        <end position="129"/>
    </location>
</feature>